<dbReference type="RefSeq" id="WP_246110679.1">
    <property type="nucleotide sequence ID" value="NZ_VNHO01000004.1"/>
</dbReference>
<dbReference type="SUPFAM" id="SSF53822">
    <property type="entry name" value="Periplasmic binding protein-like I"/>
    <property type="match status" value="1"/>
</dbReference>
<gene>
    <name evidence="6" type="ORF">LZ11_00506</name>
</gene>
<dbReference type="AlphaFoldDB" id="A0A5S5AZE6"/>
<dbReference type="PROSITE" id="PS50943">
    <property type="entry name" value="HTH_CROC1"/>
    <property type="match status" value="1"/>
</dbReference>
<evidence type="ECO:0000256" key="2">
    <source>
        <dbReference type="ARBA" id="ARBA00023125"/>
    </source>
</evidence>
<accession>A0A5S5AZE6</accession>
<dbReference type="PROSITE" id="PS00356">
    <property type="entry name" value="HTH_LACI_1"/>
    <property type="match status" value="1"/>
</dbReference>
<proteinExistence type="predicted"/>
<dbReference type="CDD" id="cd06267">
    <property type="entry name" value="PBP1_LacI_sugar_binding-like"/>
    <property type="match status" value="1"/>
</dbReference>
<dbReference type="InterPro" id="IPR028082">
    <property type="entry name" value="Peripla_BP_I"/>
</dbReference>
<evidence type="ECO:0000256" key="3">
    <source>
        <dbReference type="ARBA" id="ARBA00023163"/>
    </source>
</evidence>
<evidence type="ECO:0000256" key="1">
    <source>
        <dbReference type="ARBA" id="ARBA00023015"/>
    </source>
</evidence>
<dbReference type="Proteomes" id="UP000322294">
    <property type="component" value="Unassembled WGS sequence"/>
</dbReference>
<dbReference type="SUPFAM" id="SSF47413">
    <property type="entry name" value="lambda repressor-like DNA-binding domains"/>
    <property type="match status" value="1"/>
</dbReference>
<dbReference type="InterPro" id="IPR010982">
    <property type="entry name" value="Lambda_DNA-bd_dom_sf"/>
</dbReference>
<keyword evidence="3" id="KW-0804">Transcription</keyword>
<evidence type="ECO:0000259" key="5">
    <source>
        <dbReference type="PROSITE" id="PS50943"/>
    </source>
</evidence>
<dbReference type="InterPro" id="IPR046335">
    <property type="entry name" value="LacI/GalR-like_sensor"/>
</dbReference>
<dbReference type="Pfam" id="PF13377">
    <property type="entry name" value="Peripla_BP_3"/>
    <property type="match status" value="1"/>
</dbReference>
<dbReference type="PROSITE" id="PS50932">
    <property type="entry name" value="HTH_LACI_2"/>
    <property type="match status" value="1"/>
</dbReference>
<reference evidence="6 7" key="1">
    <citation type="submission" date="2019-07" db="EMBL/GenBank/DDBJ databases">
        <title>Genomic Encyclopedia of Type Strains, Phase I: the one thousand microbial genomes (KMG-I) project.</title>
        <authorList>
            <person name="Kyrpides N."/>
        </authorList>
    </citation>
    <scope>NUCLEOTIDE SEQUENCE [LARGE SCALE GENOMIC DNA]</scope>
    <source>
        <strain evidence="6 7">DSM 16647</strain>
    </source>
</reference>
<dbReference type="Gene3D" id="1.10.260.40">
    <property type="entry name" value="lambda repressor-like DNA-binding domains"/>
    <property type="match status" value="1"/>
</dbReference>
<evidence type="ECO:0000313" key="6">
    <source>
        <dbReference type="EMBL" id="TYP57847.1"/>
    </source>
</evidence>
<dbReference type="PANTHER" id="PTHR30146:SF109">
    <property type="entry name" value="HTH-TYPE TRANSCRIPTIONAL REGULATOR GALS"/>
    <property type="match status" value="1"/>
</dbReference>
<dbReference type="CDD" id="cd01392">
    <property type="entry name" value="HTH_LacI"/>
    <property type="match status" value="1"/>
</dbReference>
<comment type="caution">
    <text evidence="6">The sequence shown here is derived from an EMBL/GenBank/DDBJ whole genome shotgun (WGS) entry which is preliminary data.</text>
</comment>
<feature type="domain" description="HTH cro/C1-type" evidence="5">
    <location>
        <begin position="3"/>
        <end position="50"/>
    </location>
</feature>
<dbReference type="Pfam" id="PF00356">
    <property type="entry name" value="LacI"/>
    <property type="match status" value="1"/>
</dbReference>
<sequence>MPTIKDIARLAGVSVTTVSRALNGYSDVSEATRQKIKKIAEELNYTPNSIARGLVMKKTNTVGLVVSEIIKPGVYHPFFLEVLSGIKAALHRSGYDIILFTVDPESQGKTSYERLCKERKVDGTIVQGLKLSDPYIEQIKSTDIPTVLIDIPILTERVGYVSSDNVKGAFDAVNYLVQLGHRKIGLINGHKDAAVSIERLEGYRKALEHYGIPYDERYVAYGDYTQQSGAEAFKKLLREVPQITAVFCASDLMAVGALKAAGEMGKKVPDEISIVGFDDIELSTLITPNLTTIRQEKYRIGYKAAELLLSIIRGEKPRHAVIPHRLVVRQSTRLYLQDTRRAGHCTDAAVQQNPGERSNESAS</sequence>
<dbReference type="EMBL" id="VNHO01000004">
    <property type="protein sequence ID" value="TYP57847.1"/>
    <property type="molecule type" value="Genomic_DNA"/>
</dbReference>
<organism evidence="6 7">
    <name type="scientific">Thermosediminibacter litoriperuensis</name>
    <dbReference type="NCBI Taxonomy" id="291989"/>
    <lineage>
        <taxon>Bacteria</taxon>
        <taxon>Bacillati</taxon>
        <taxon>Bacillota</taxon>
        <taxon>Clostridia</taxon>
        <taxon>Thermosediminibacterales</taxon>
        <taxon>Thermosediminibacteraceae</taxon>
        <taxon>Thermosediminibacter</taxon>
    </lineage>
</organism>
<evidence type="ECO:0000259" key="4">
    <source>
        <dbReference type="PROSITE" id="PS50932"/>
    </source>
</evidence>
<dbReference type="GO" id="GO:0003700">
    <property type="term" value="F:DNA-binding transcription factor activity"/>
    <property type="evidence" value="ECO:0007669"/>
    <property type="project" value="TreeGrafter"/>
</dbReference>
<protein>
    <submittedName>
        <fullName evidence="6">LacI family transcriptional regulator</fullName>
    </submittedName>
</protein>
<feature type="domain" description="HTH lacI-type" evidence="4">
    <location>
        <begin position="2"/>
        <end position="56"/>
    </location>
</feature>
<name>A0A5S5AZE6_9FIRM</name>
<dbReference type="PANTHER" id="PTHR30146">
    <property type="entry name" value="LACI-RELATED TRANSCRIPTIONAL REPRESSOR"/>
    <property type="match status" value="1"/>
</dbReference>
<dbReference type="PRINTS" id="PR00036">
    <property type="entry name" value="HTHLACI"/>
</dbReference>
<dbReference type="InterPro" id="IPR001387">
    <property type="entry name" value="Cro/C1-type_HTH"/>
</dbReference>
<keyword evidence="1" id="KW-0805">Transcription regulation</keyword>
<keyword evidence="2" id="KW-0238">DNA-binding</keyword>
<dbReference type="GO" id="GO:0000976">
    <property type="term" value="F:transcription cis-regulatory region binding"/>
    <property type="evidence" value="ECO:0007669"/>
    <property type="project" value="TreeGrafter"/>
</dbReference>
<keyword evidence="7" id="KW-1185">Reference proteome</keyword>
<dbReference type="SMART" id="SM00354">
    <property type="entry name" value="HTH_LACI"/>
    <property type="match status" value="1"/>
</dbReference>
<dbReference type="InterPro" id="IPR000843">
    <property type="entry name" value="HTH_LacI"/>
</dbReference>
<evidence type="ECO:0000313" key="7">
    <source>
        <dbReference type="Proteomes" id="UP000322294"/>
    </source>
</evidence>
<dbReference type="Gene3D" id="3.40.50.2300">
    <property type="match status" value="2"/>
</dbReference>